<keyword evidence="3" id="KW-1185">Reference proteome</keyword>
<reference evidence="2" key="3">
    <citation type="submission" date="2018-07" db="EMBL/GenBank/DDBJ databases">
        <authorList>
            <person name="Quirk P.G."/>
            <person name="Krulwich T.A."/>
        </authorList>
    </citation>
    <scope>NUCLEOTIDE SEQUENCE</scope>
    <source>
        <strain evidence="2">CCRI-19302</strain>
    </source>
</reference>
<evidence type="ECO:0000313" key="3">
    <source>
        <dbReference type="Proteomes" id="UP000216411"/>
    </source>
</evidence>
<dbReference type="OrthoDB" id="9811615at2"/>
<sequence>MGSYDDKRNDVKGPFNNLMKGLEGILGMVDDLIVTGENFKNVSGEIDLPTQNKIKTQYDVTIKTGLNEMHSDRKAIKNDQIKKEPSIDIYAEEIGYQIIVLTSNIEEEDIKIFGKDNRLTFEAKNAEVIYYKEITVPCIIDNQKLSWTYKNGVTEITICK</sequence>
<name>A0A255I8N3_9FIRM</name>
<dbReference type="CDD" id="cd00298">
    <property type="entry name" value="ACD_sHsps_p23-like"/>
    <property type="match status" value="1"/>
</dbReference>
<protein>
    <submittedName>
        <fullName evidence="1">Uncharacterized protein</fullName>
    </submittedName>
</protein>
<dbReference type="SUPFAM" id="SSF49764">
    <property type="entry name" value="HSP20-like chaperones"/>
    <property type="match status" value="1"/>
</dbReference>
<comment type="caution">
    <text evidence="1">The sequence shown here is derived from an EMBL/GenBank/DDBJ whole genome shotgun (WGS) entry which is preliminary data.</text>
</comment>
<reference evidence="1 4" key="2">
    <citation type="submission" date="2018-05" db="EMBL/GenBank/DDBJ databases">
        <title>Genomic Encyclopedia of Type Strains, Phase IV (KMG-IV): sequencing the most valuable type-strain genomes for metagenomic binning, comparative biology and taxonomic classification.</title>
        <authorList>
            <person name="Goeker M."/>
        </authorList>
    </citation>
    <scope>NUCLEOTIDE SEQUENCE [LARGE SCALE GENOMIC DNA]</scope>
    <source>
        <strain evidence="1 4">DSM 28816</strain>
    </source>
</reference>
<dbReference type="EMBL" id="NOKA02000016">
    <property type="protein sequence ID" value="RDY31392.1"/>
    <property type="molecule type" value="Genomic_DNA"/>
</dbReference>
<dbReference type="EMBL" id="QICS01000014">
    <property type="protein sequence ID" value="PXV85956.1"/>
    <property type="molecule type" value="Genomic_DNA"/>
</dbReference>
<reference evidence="2 3" key="1">
    <citation type="journal article" date="2017" name="Genome Announc.">
        <title>Draft Genome Sequence of a Sporulating and Motile Strain of Lachnotalea glycerini Isolated from Water in Quebec City, Canada.</title>
        <authorList>
            <person name="Maheux A.F."/>
            <person name="Boudreau D.K."/>
            <person name="Berube E."/>
            <person name="Boissinot M."/>
            <person name="Raymond F."/>
            <person name="Brodeur S."/>
            <person name="Corbeil J."/>
            <person name="Isabel S."/>
            <person name="Omar R.F."/>
            <person name="Bergeron M.G."/>
        </authorList>
    </citation>
    <scope>NUCLEOTIDE SEQUENCE [LARGE SCALE GENOMIC DNA]</scope>
    <source>
        <strain evidence="2 3">CCRI-19302</strain>
    </source>
</reference>
<gene>
    <name evidence="1" type="ORF">C8E03_11433</name>
    <name evidence="2" type="ORF">CG710_009735</name>
</gene>
<dbReference type="AlphaFoldDB" id="A0A255I8N3"/>
<dbReference type="Gene3D" id="2.60.40.790">
    <property type="match status" value="1"/>
</dbReference>
<dbReference type="RefSeq" id="WP_094376569.1">
    <property type="nucleotide sequence ID" value="NZ_NOKA02000016.1"/>
</dbReference>
<evidence type="ECO:0000313" key="2">
    <source>
        <dbReference type="EMBL" id="RDY31392.1"/>
    </source>
</evidence>
<dbReference type="Proteomes" id="UP000247523">
    <property type="component" value="Unassembled WGS sequence"/>
</dbReference>
<organism evidence="1 4">
    <name type="scientific">Lachnotalea glycerini</name>
    <dbReference type="NCBI Taxonomy" id="1763509"/>
    <lineage>
        <taxon>Bacteria</taxon>
        <taxon>Bacillati</taxon>
        <taxon>Bacillota</taxon>
        <taxon>Clostridia</taxon>
        <taxon>Lachnospirales</taxon>
        <taxon>Lachnospiraceae</taxon>
        <taxon>Lachnotalea</taxon>
    </lineage>
</organism>
<accession>A0A255I8N3</accession>
<dbReference type="InterPro" id="IPR008978">
    <property type="entry name" value="HSP20-like_chaperone"/>
</dbReference>
<evidence type="ECO:0000313" key="4">
    <source>
        <dbReference type="Proteomes" id="UP000247523"/>
    </source>
</evidence>
<dbReference type="Proteomes" id="UP000216411">
    <property type="component" value="Unassembled WGS sequence"/>
</dbReference>
<evidence type="ECO:0000313" key="1">
    <source>
        <dbReference type="EMBL" id="PXV85956.1"/>
    </source>
</evidence>
<proteinExistence type="predicted"/>